<feature type="DNA-binding region" description="H-T-H motif" evidence="4">
    <location>
        <begin position="48"/>
        <end position="67"/>
    </location>
</feature>
<evidence type="ECO:0000256" key="1">
    <source>
        <dbReference type="ARBA" id="ARBA00023015"/>
    </source>
</evidence>
<evidence type="ECO:0000259" key="5">
    <source>
        <dbReference type="PROSITE" id="PS50977"/>
    </source>
</evidence>
<keyword evidence="2 4" id="KW-0238">DNA-binding</keyword>
<dbReference type="InterPro" id="IPR036271">
    <property type="entry name" value="Tet_transcr_reg_TetR-rel_C_sf"/>
</dbReference>
<keyword evidence="7" id="KW-1185">Reference proteome</keyword>
<accession>K7APC8</accession>
<dbReference type="PROSITE" id="PS50977">
    <property type="entry name" value="HTH_TETR_2"/>
    <property type="match status" value="1"/>
</dbReference>
<dbReference type="PANTHER" id="PTHR47506:SF1">
    <property type="entry name" value="HTH-TYPE TRANSCRIPTIONAL REGULATOR YJDC"/>
    <property type="match status" value="1"/>
</dbReference>
<evidence type="ECO:0000256" key="3">
    <source>
        <dbReference type="ARBA" id="ARBA00023163"/>
    </source>
</evidence>
<name>K7APC8_9ALTE</name>
<dbReference type="KEGG" id="gps:C427_2562"/>
<dbReference type="eggNOG" id="COG1309">
    <property type="taxonomic scope" value="Bacteria"/>
</dbReference>
<dbReference type="Pfam" id="PF00440">
    <property type="entry name" value="TetR_N"/>
    <property type="match status" value="1"/>
</dbReference>
<proteinExistence type="predicted"/>
<keyword evidence="1" id="KW-0805">Transcription regulation</keyword>
<dbReference type="InterPro" id="IPR001647">
    <property type="entry name" value="HTH_TetR"/>
</dbReference>
<evidence type="ECO:0000256" key="4">
    <source>
        <dbReference type="PROSITE-ProRule" id="PRU00335"/>
    </source>
</evidence>
<dbReference type="Proteomes" id="UP000011864">
    <property type="component" value="Chromosome"/>
</dbReference>
<dbReference type="SUPFAM" id="SSF46689">
    <property type="entry name" value="Homeodomain-like"/>
    <property type="match status" value="1"/>
</dbReference>
<dbReference type="PATRIC" id="fig|1129794.4.peg.2542"/>
<dbReference type="PANTHER" id="PTHR47506">
    <property type="entry name" value="TRANSCRIPTIONAL REGULATORY PROTEIN"/>
    <property type="match status" value="1"/>
</dbReference>
<organism evidence="6 7">
    <name type="scientific">Paraglaciecola psychrophila 170</name>
    <dbReference type="NCBI Taxonomy" id="1129794"/>
    <lineage>
        <taxon>Bacteria</taxon>
        <taxon>Pseudomonadati</taxon>
        <taxon>Pseudomonadota</taxon>
        <taxon>Gammaproteobacteria</taxon>
        <taxon>Alteromonadales</taxon>
        <taxon>Alteromonadaceae</taxon>
        <taxon>Paraglaciecola</taxon>
    </lineage>
</organism>
<dbReference type="SUPFAM" id="SSF48498">
    <property type="entry name" value="Tetracyclin repressor-like, C-terminal domain"/>
    <property type="match status" value="1"/>
</dbReference>
<gene>
    <name evidence="6" type="ORF">C427_2562</name>
</gene>
<keyword evidence="3" id="KW-0804">Transcription</keyword>
<evidence type="ECO:0000313" key="7">
    <source>
        <dbReference type="Proteomes" id="UP000011864"/>
    </source>
</evidence>
<dbReference type="OrthoDB" id="9809772at2"/>
<evidence type="ECO:0000256" key="2">
    <source>
        <dbReference type="ARBA" id="ARBA00023125"/>
    </source>
</evidence>
<dbReference type="EMBL" id="CP003837">
    <property type="protein sequence ID" value="AGH44671.1"/>
    <property type="molecule type" value="Genomic_DNA"/>
</dbReference>
<dbReference type="AlphaFoldDB" id="K7APC8"/>
<dbReference type="GO" id="GO:0003677">
    <property type="term" value="F:DNA binding"/>
    <property type="evidence" value="ECO:0007669"/>
    <property type="project" value="UniProtKB-UniRule"/>
</dbReference>
<dbReference type="HOGENOM" id="CLU_069356_28_4_6"/>
<dbReference type="InterPro" id="IPR009057">
    <property type="entry name" value="Homeodomain-like_sf"/>
</dbReference>
<feature type="domain" description="HTH tetR-type" evidence="5">
    <location>
        <begin position="25"/>
        <end position="85"/>
    </location>
</feature>
<evidence type="ECO:0000313" key="6">
    <source>
        <dbReference type="EMBL" id="AGH44671.1"/>
    </source>
</evidence>
<protein>
    <submittedName>
        <fullName evidence="6">TetR family transcriptional regulator</fullName>
    </submittedName>
</protein>
<sequence>MLVLSLALVKCLPLLDNWRLRGCDMTKKQALLKAAEDKVRSGGYSNFSFRELAKVVGIKSASVHYHFPTKADLGAELARLYTDNFMLALGDPVELIKAHKSPVQVYASQFKRALLEDKKMCLCGLLGAETDCLPDKVKQETKRFFRLNLEWLHVAHQLNDPSDAEQRAANTLSLLEGAIMVSKALGDNRFFDQATSGLR</sequence>
<reference evidence="6 7" key="1">
    <citation type="journal article" date="2013" name="Genome Announc.">
        <title>Complete Genome Sequence of Glaciecola psychrophila Strain 170T.</title>
        <authorList>
            <person name="Yin J."/>
            <person name="Chen J."/>
            <person name="Liu G."/>
            <person name="Yu Y."/>
            <person name="Song L."/>
            <person name="Wang X."/>
            <person name="Qu X."/>
        </authorList>
    </citation>
    <scope>NUCLEOTIDE SEQUENCE [LARGE SCALE GENOMIC DNA]</scope>
    <source>
        <strain evidence="6 7">170</strain>
    </source>
</reference>
<dbReference type="Gene3D" id="1.10.357.10">
    <property type="entry name" value="Tetracycline Repressor, domain 2"/>
    <property type="match status" value="1"/>
</dbReference>